<reference evidence="11 12" key="1">
    <citation type="submission" date="2021-12" db="EMBL/GenBank/DDBJ databases">
        <title>Discovery of the Pendulisporaceae a myxobacterial family with distinct sporulation behavior and unique specialized metabolism.</title>
        <authorList>
            <person name="Garcia R."/>
            <person name="Popoff A."/>
            <person name="Bader C.D."/>
            <person name="Loehr J."/>
            <person name="Walesch S."/>
            <person name="Walt C."/>
            <person name="Boldt J."/>
            <person name="Bunk B."/>
            <person name="Haeckl F.J.F.P.J."/>
            <person name="Gunesch A.P."/>
            <person name="Birkelbach J."/>
            <person name="Nuebel U."/>
            <person name="Pietschmann T."/>
            <person name="Bach T."/>
            <person name="Mueller R."/>
        </authorList>
    </citation>
    <scope>NUCLEOTIDE SEQUENCE [LARGE SCALE GENOMIC DNA]</scope>
    <source>
        <strain evidence="11 12">MSr11954</strain>
    </source>
</reference>
<evidence type="ECO:0000256" key="8">
    <source>
        <dbReference type="ARBA" id="ARBA00023136"/>
    </source>
</evidence>
<feature type="transmembrane region" description="Helical" evidence="10">
    <location>
        <begin position="213"/>
        <end position="237"/>
    </location>
</feature>
<feature type="transmembrane region" description="Helical" evidence="10">
    <location>
        <begin position="25"/>
        <end position="46"/>
    </location>
</feature>
<evidence type="ECO:0000313" key="11">
    <source>
        <dbReference type="EMBL" id="WXB18088.1"/>
    </source>
</evidence>
<evidence type="ECO:0000256" key="5">
    <source>
        <dbReference type="ARBA" id="ARBA00022692"/>
    </source>
</evidence>
<keyword evidence="3" id="KW-0050">Antiport</keyword>
<proteinExistence type="predicted"/>
<dbReference type="PANTHER" id="PTHR43298">
    <property type="entry name" value="MULTIDRUG RESISTANCE PROTEIN NORM-RELATED"/>
    <property type="match status" value="1"/>
</dbReference>
<dbReference type="Pfam" id="PF01554">
    <property type="entry name" value="MatE"/>
    <property type="match status" value="2"/>
</dbReference>
<feature type="transmembrane region" description="Helical" evidence="10">
    <location>
        <begin position="413"/>
        <end position="435"/>
    </location>
</feature>
<name>A0ABZ2M689_9BACT</name>
<dbReference type="InterPro" id="IPR050222">
    <property type="entry name" value="MATE_MdtK"/>
</dbReference>
<evidence type="ECO:0000256" key="3">
    <source>
        <dbReference type="ARBA" id="ARBA00022449"/>
    </source>
</evidence>
<keyword evidence="12" id="KW-1185">Reference proteome</keyword>
<evidence type="ECO:0000256" key="10">
    <source>
        <dbReference type="SAM" id="Phobius"/>
    </source>
</evidence>
<dbReference type="CDD" id="cd13131">
    <property type="entry name" value="MATE_NorM_like"/>
    <property type="match status" value="1"/>
</dbReference>
<feature type="transmembrane region" description="Helical" evidence="10">
    <location>
        <begin position="272"/>
        <end position="291"/>
    </location>
</feature>
<keyword evidence="8 10" id="KW-0472">Membrane</keyword>
<dbReference type="EMBL" id="CP089984">
    <property type="protein sequence ID" value="WXB18088.1"/>
    <property type="molecule type" value="Genomic_DNA"/>
</dbReference>
<evidence type="ECO:0000256" key="9">
    <source>
        <dbReference type="ARBA" id="ARBA00031636"/>
    </source>
</evidence>
<feature type="transmembrane region" description="Helical" evidence="10">
    <location>
        <begin position="143"/>
        <end position="161"/>
    </location>
</feature>
<keyword evidence="5 10" id="KW-0812">Transmembrane</keyword>
<keyword evidence="4" id="KW-1003">Cell membrane</keyword>
<gene>
    <name evidence="11" type="ORF">LZC94_12610</name>
</gene>
<dbReference type="InterPro" id="IPR048279">
    <property type="entry name" value="MdtK-like"/>
</dbReference>
<feature type="transmembrane region" description="Helical" evidence="10">
    <location>
        <begin position="441"/>
        <end position="462"/>
    </location>
</feature>
<evidence type="ECO:0000256" key="1">
    <source>
        <dbReference type="ARBA" id="ARBA00004651"/>
    </source>
</evidence>
<feature type="transmembrane region" description="Helical" evidence="10">
    <location>
        <begin position="173"/>
        <end position="193"/>
    </location>
</feature>
<evidence type="ECO:0000256" key="7">
    <source>
        <dbReference type="ARBA" id="ARBA00023065"/>
    </source>
</evidence>
<evidence type="ECO:0000256" key="6">
    <source>
        <dbReference type="ARBA" id="ARBA00022989"/>
    </source>
</evidence>
<dbReference type="Proteomes" id="UP001370348">
    <property type="component" value="Chromosome"/>
</dbReference>
<keyword evidence="2" id="KW-0813">Transport</keyword>
<dbReference type="NCBIfam" id="TIGR00797">
    <property type="entry name" value="matE"/>
    <property type="match status" value="1"/>
</dbReference>
<dbReference type="PANTHER" id="PTHR43298:SF2">
    <property type="entry name" value="FMN_FAD EXPORTER YEEO-RELATED"/>
    <property type="match status" value="1"/>
</dbReference>
<keyword evidence="7" id="KW-0406">Ion transport</keyword>
<dbReference type="PIRSF" id="PIRSF006603">
    <property type="entry name" value="DinF"/>
    <property type="match status" value="1"/>
</dbReference>
<evidence type="ECO:0000256" key="2">
    <source>
        <dbReference type="ARBA" id="ARBA00022448"/>
    </source>
</evidence>
<feature type="transmembrane region" description="Helical" evidence="10">
    <location>
        <begin position="340"/>
        <end position="361"/>
    </location>
</feature>
<dbReference type="RefSeq" id="WP_394827729.1">
    <property type="nucleotide sequence ID" value="NZ_CP089984.1"/>
</dbReference>
<organism evidence="11 12">
    <name type="scientific">Pendulispora albinea</name>
    <dbReference type="NCBI Taxonomy" id="2741071"/>
    <lineage>
        <taxon>Bacteria</taxon>
        <taxon>Pseudomonadati</taxon>
        <taxon>Myxococcota</taxon>
        <taxon>Myxococcia</taxon>
        <taxon>Myxococcales</taxon>
        <taxon>Sorangiineae</taxon>
        <taxon>Pendulisporaceae</taxon>
        <taxon>Pendulispora</taxon>
    </lineage>
</organism>
<feature type="transmembrane region" description="Helical" evidence="10">
    <location>
        <begin position="66"/>
        <end position="86"/>
    </location>
</feature>
<feature type="transmembrane region" description="Helical" evidence="10">
    <location>
        <begin position="107"/>
        <end position="131"/>
    </location>
</feature>
<evidence type="ECO:0000256" key="4">
    <source>
        <dbReference type="ARBA" id="ARBA00022475"/>
    </source>
</evidence>
<keyword evidence="6 10" id="KW-1133">Transmembrane helix</keyword>
<accession>A0ABZ2M689</accession>
<feature type="transmembrane region" description="Helical" evidence="10">
    <location>
        <begin position="303"/>
        <end position="328"/>
    </location>
</feature>
<dbReference type="InterPro" id="IPR002528">
    <property type="entry name" value="MATE_fam"/>
</dbReference>
<protein>
    <recommendedName>
        <fullName evidence="9">Multidrug-efflux transporter</fullName>
    </recommendedName>
</protein>
<evidence type="ECO:0000313" key="12">
    <source>
        <dbReference type="Proteomes" id="UP001370348"/>
    </source>
</evidence>
<sequence length="472" mass="48434">MSSSTASTSSSALPRPSSIRHELRALAGLSAPISLAQVLLILIHLVDTSVLGRVSVEDLAGASIGRSLGFAAGCIGMGIAMALEPLASQALGAKEPERAWKAYRVNLRLGVLVWIPTVSAALLATFLLPLLGLEPIIVERARAYLLGQAPGMAATIAFLSTKTLLQAHGITGPAFAGACLANVSNVVFCNLLVRGDDALRSVNLPPLGLPRLGAFGAGLASTLAYLVLVSFVGGFALRQRRKTASQPAARAPGDPAATTVSMGTMVKLGTPIGLQLLAEIGVFTMASLLSASFGAKVAAAHQIALALATFAFMGAIGISGATAVRVGLAVGAGQSARRPGLTGILLGGTVMTVPAIVFWSIPEHLASIFTSDPEVIALGARLLRIAAIFQLFDGVQGVAAGALRGAGDVRVPFVVMLIAHWCVGLPTALLFGFVLGAQARGIWWGLTAGLIAVSLALVWRFLRISRGTIARV</sequence>
<comment type="subcellular location">
    <subcellularLocation>
        <location evidence="1">Cell membrane</location>
        <topology evidence="1">Multi-pass membrane protein</topology>
    </subcellularLocation>
</comment>